<dbReference type="GO" id="GO:0052834">
    <property type="term" value="F:inositol monophosphate phosphatase activity"/>
    <property type="evidence" value="ECO:0007669"/>
    <property type="project" value="UniProtKB-EC"/>
</dbReference>
<dbReference type="EMBL" id="JAGGLB010000005">
    <property type="protein sequence ID" value="MBP1990564.1"/>
    <property type="molecule type" value="Genomic_DNA"/>
</dbReference>
<dbReference type="Gene3D" id="3.30.540.10">
    <property type="entry name" value="Fructose-1,6-Bisphosphatase, subunit A, domain 1"/>
    <property type="match status" value="1"/>
</dbReference>
<dbReference type="PANTHER" id="PTHR20854:SF4">
    <property type="entry name" value="INOSITOL-1-MONOPHOSPHATASE-RELATED"/>
    <property type="match status" value="1"/>
</dbReference>
<dbReference type="SUPFAM" id="SSF56655">
    <property type="entry name" value="Carbohydrate phosphatase"/>
    <property type="match status" value="1"/>
</dbReference>
<dbReference type="Proteomes" id="UP001519287">
    <property type="component" value="Unassembled WGS sequence"/>
</dbReference>
<dbReference type="InterPro" id="IPR000760">
    <property type="entry name" value="Inositol_monophosphatase-like"/>
</dbReference>
<gene>
    <name evidence="1" type="ORF">J2Z66_002170</name>
</gene>
<keyword evidence="1" id="KW-0378">Hydrolase</keyword>
<dbReference type="RefSeq" id="WP_209971325.1">
    <property type="nucleotide sequence ID" value="NZ_JAGGLB010000005.1"/>
</dbReference>
<accession>A0ABS4ISM1</accession>
<dbReference type="EC" id="3.1.3.25" evidence="1"/>
<proteinExistence type="predicted"/>
<evidence type="ECO:0000313" key="2">
    <source>
        <dbReference type="Proteomes" id="UP001519287"/>
    </source>
</evidence>
<name>A0ABS4ISM1_9BACL</name>
<dbReference type="PANTHER" id="PTHR20854">
    <property type="entry name" value="INOSITOL MONOPHOSPHATASE"/>
    <property type="match status" value="1"/>
</dbReference>
<evidence type="ECO:0000313" key="1">
    <source>
        <dbReference type="EMBL" id="MBP1990564.1"/>
    </source>
</evidence>
<reference evidence="1 2" key="1">
    <citation type="submission" date="2021-03" db="EMBL/GenBank/DDBJ databases">
        <title>Genomic Encyclopedia of Type Strains, Phase IV (KMG-IV): sequencing the most valuable type-strain genomes for metagenomic binning, comparative biology and taxonomic classification.</title>
        <authorList>
            <person name="Goeker M."/>
        </authorList>
    </citation>
    <scope>NUCLEOTIDE SEQUENCE [LARGE SCALE GENOMIC DNA]</scope>
    <source>
        <strain evidence="1 2">DSM 26048</strain>
    </source>
</reference>
<protein>
    <submittedName>
        <fullName evidence="1">Myo-inositol-1(Or 4)-monophosphatase</fullName>
        <ecNumber evidence="1">3.1.3.25</ecNumber>
    </submittedName>
</protein>
<dbReference type="Gene3D" id="3.40.190.80">
    <property type="match status" value="1"/>
</dbReference>
<comment type="caution">
    <text evidence="1">The sequence shown here is derived from an EMBL/GenBank/DDBJ whole genome shotgun (WGS) entry which is preliminary data.</text>
</comment>
<dbReference type="PRINTS" id="PR00377">
    <property type="entry name" value="IMPHPHTASES"/>
</dbReference>
<keyword evidence="2" id="KW-1185">Reference proteome</keyword>
<dbReference type="Pfam" id="PF00459">
    <property type="entry name" value="Inositol_P"/>
    <property type="match status" value="1"/>
</dbReference>
<sequence>MEEKVIQTAKEISIVAVLEAGRFIRGRFDNLDSYEEKDDYGDIVTEVDHLAEQIILNKIKHIFPSHQIRSEEAGDNQLQSDWLWLVDPLDGTNNFAIGFPAFSCSVTLMHRNEPVLAAIYEPMVDRLFVSSLNAGTICNLKPIVMEKNRNFKKATVAWIQGHKVQNEARAVKLRQHIDLNTKRMMRLWAPTLQWCMLAKGDLDGIILYNSEGEDLYSGMLMVKEAGGLVIDYEGRPFTGMSSEPYMIACHPDRKDYFLNLVQEGLN</sequence>
<organism evidence="1 2">
    <name type="scientific">Paenibacillus eucommiae</name>
    <dbReference type="NCBI Taxonomy" id="1355755"/>
    <lineage>
        <taxon>Bacteria</taxon>
        <taxon>Bacillati</taxon>
        <taxon>Bacillota</taxon>
        <taxon>Bacilli</taxon>
        <taxon>Bacillales</taxon>
        <taxon>Paenibacillaceae</taxon>
        <taxon>Paenibacillus</taxon>
    </lineage>
</organism>